<dbReference type="Proteomes" id="UP000332933">
    <property type="component" value="Unassembled WGS sequence"/>
</dbReference>
<evidence type="ECO:0000313" key="3">
    <source>
        <dbReference type="EMBL" id="VFT93226.1"/>
    </source>
</evidence>
<keyword evidence="4" id="KW-1185">Reference proteome</keyword>
<reference evidence="3 4" key="1">
    <citation type="submission" date="2019-03" db="EMBL/GenBank/DDBJ databases">
        <authorList>
            <person name="Gaulin E."/>
            <person name="Dumas B."/>
        </authorList>
    </citation>
    <scope>NUCLEOTIDE SEQUENCE [LARGE SCALE GENOMIC DNA]</scope>
    <source>
        <strain evidence="3">CBS 568.67</strain>
    </source>
</reference>
<proteinExistence type="predicted"/>
<accession>A0A485L6A3</accession>
<reference evidence="2" key="2">
    <citation type="submission" date="2019-06" db="EMBL/GenBank/DDBJ databases">
        <title>Genomics analysis of Aphanomyces spp. identifies a new class of oomycete effector associated with host adaptation.</title>
        <authorList>
            <person name="Gaulin E."/>
        </authorList>
    </citation>
    <scope>NUCLEOTIDE SEQUENCE</scope>
    <source>
        <strain evidence="2">CBS 578.67</strain>
    </source>
</reference>
<dbReference type="AlphaFoldDB" id="A0A485L6A3"/>
<keyword evidence="1" id="KW-0175">Coiled coil</keyword>
<gene>
    <name evidence="3" type="primary">Aste57867_16452</name>
    <name evidence="2" type="ORF">As57867_016395</name>
    <name evidence="3" type="ORF">ASTE57867_16452</name>
</gene>
<evidence type="ECO:0000313" key="4">
    <source>
        <dbReference type="Proteomes" id="UP000332933"/>
    </source>
</evidence>
<sequence length="360" mass="42000">MMEDPDDVEARREYECQRKRRYRAQKRCERDILQAEVDLLQEQLETQLQDTSKHNLWRVIARRAFQDRVNSMHENATLREQVRRHRHLLRMLRHWATAVPDVPTGLGENNPWINSTLLADPTARQYGFQWLTDRVFHSTLAALSFVGTVDDVSRVDVHTDDSSGQMEIMGIESHFQRTYFADYKQVADINWDEMPLRSESNPNIVQTIVRAGCINYVHMYYKVTNQNVCVLVRRYNLPNRVVIVRTFLRDDECIPLQGPDMRPYGYGWAVFENIADGVTLYRSRLMQHAPVTRDGVITFDQTAAIFGVPVHPCRHVTLARIENNALRNFLIRREITDKTWTSRLDALGAHHRQGSDVVAR</sequence>
<protein>
    <submittedName>
        <fullName evidence="3">Aste57867_16452 protein</fullName>
    </submittedName>
</protein>
<dbReference type="EMBL" id="CAADRA010005901">
    <property type="protein sequence ID" value="VFT93226.1"/>
    <property type="molecule type" value="Genomic_DNA"/>
</dbReference>
<dbReference type="EMBL" id="VJMH01005880">
    <property type="protein sequence ID" value="KAF0692461.1"/>
    <property type="molecule type" value="Genomic_DNA"/>
</dbReference>
<feature type="coiled-coil region" evidence="1">
    <location>
        <begin position="23"/>
        <end position="50"/>
    </location>
</feature>
<organism evidence="3 4">
    <name type="scientific">Aphanomyces stellatus</name>
    <dbReference type="NCBI Taxonomy" id="120398"/>
    <lineage>
        <taxon>Eukaryota</taxon>
        <taxon>Sar</taxon>
        <taxon>Stramenopiles</taxon>
        <taxon>Oomycota</taxon>
        <taxon>Saprolegniomycetes</taxon>
        <taxon>Saprolegniales</taxon>
        <taxon>Verrucalvaceae</taxon>
        <taxon>Aphanomyces</taxon>
    </lineage>
</organism>
<name>A0A485L6A3_9STRA</name>
<evidence type="ECO:0000256" key="1">
    <source>
        <dbReference type="SAM" id="Coils"/>
    </source>
</evidence>
<evidence type="ECO:0000313" key="2">
    <source>
        <dbReference type="EMBL" id="KAF0692461.1"/>
    </source>
</evidence>